<sequence>MASFPDVVIIVRSKKNFANIGRIRIIGSAKPCQRFIKVGAPVKDAVLCLLQHGFTIVEQGNVGVFFRNR</sequence>
<accession>A0ABS4HZ16</accession>
<keyword evidence="2" id="KW-1185">Reference proteome</keyword>
<name>A0ABS4HZ16_9BACL</name>
<proteinExistence type="predicted"/>
<dbReference type="EMBL" id="JAGGKV010000006">
    <property type="protein sequence ID" value="MBP1963551.1"/>
    <property type="molecule type" value="Genomic_DNA"/>
</dbReference>
<comment type="caution">
    <text evidence="1">The sequence shown here is derived from an EMBL/GenBank/DDBJ whole genome shotgun (WGS) entry which is preliminary data.</text>
</comment>
<evidence type="ECO:0008006" key="3">
    <source>
        <dbReference type="Google" id="ProtNLM"/>
    </source>
</evidence>
<dbReference type="RefSeq" id="WP_167060741.1">
    <property type="nucleotide sequence ID" value="NZ_JAAOZR010000024.1"/>
</dbReference>
<dbReference type="Proteomes" id="UP001519344">
    <property type="component" value="Unassembled WGS sequence"/>
</dbReference>
<evidence type="ECO:0000313" key="1">
    <source>
        <dbReference type="EMBL" id="MBP1963551.1"/>
    </source>
</evidence>
<reference evidence="1 2" key="1">
    <citation type="submission" date="2021-03" db="EMBL/GenBank/DDBJ databases">
        <title>Genomic Encyclopedia of Type Strains, Phase IV (KMG-IV): sequencing the most valuable type-strain genomes for metagenomic binning, comparative biology and taxonomic classification.</title>
        <authorList>
            <person name="Goeker M."/>
        </authorList>
    </citation>
    <scope>NUCLEOTIDE SEQUENCE [LARGE SCALE GENOMIC DNA]</scope>
    <source>
        <strain evidence="1 2">DSM 24950</strain>
    </source>
</reference>
<evidence type="ECO:0000313" key="2">
    <source>
        <dbReference type="Proteomes" id="UP001519344"/>
    </source>
</evidence>
<gene>
    <name evidence="1" type="ORF">J2Z65_002770</name>
</gene>
<organism evidence="1 2">
    <name type="scientific">Paenibacillus aceris</name>
    <dbReference type="NCBI Taxonomy" id="869555"/>
    <lineage>
        <taxon>Bacteria</taxon>
        <taxon>Bacillati</taxon>
        <taxon>Bacillota</taxon>
        <taxon>Bacilli</taxon>
        <taxon>Bacillales</taxon>
        <taxon>Paenibacillaceae</taxon>
        <taxon>Paenibacillus</taxon>
    </lineage>
</organism>
<protein>
    <recommendedName>
        <fullName evidence="3">MOSC domain-containing protein</fullName>
    </recommendedName>
</protein>